<dbReference type="InterPro" id="IPR007079">
    <property type="entry name" value="SuccinylArg_d-Hdrlase_AstB"/>
</dbReference>
<feature type="active site" evidence="3">
    <location>
        <position position="177"/>
    </location>
</feature>
<feature type="binding site" evidence="3">
    <location>
        <position position="113"/>
    </location>
    <ligand>
        <name>substrate</name>
    </ligand>
</feature>
<comment type="function">
    <text evidence="3">Catalyzes the hydrolysis of N(2)-succinylarginine into N(2)-succinylornithine, ammonia and CO(2).</text>
</comment>
<dbReference type="UniPathway" id="UPA00185">
    <property type="reaction ID" value="UER00280"/>
</dbReference>
<dbReference type="InterPro" id="IPR037031">
    <property type="entry name" value="AstB_sf"/>
</dbReference>
<dbReference type="GO" id="GO:0019544">
    <property type="term" value="P:L-arginine catabolic process to L-glutamate"/>
    <property type="evidence" value="ECO:0007669"/>
    <property type="project" value="UniProtKB-UniRule"/>
</dbReference>
<evidence type="ECO:0000313" key="5">
    <source>
        <dbReference type="EMBL" id="BAH83495.1"/>
    </source>
</evidence>
<dbReference type="Gene3D" id="3.75.10.20">
    <property type="entry name" value="Succinylarginine dihydrolase"/>
    <property type="match status" value="1"/>
</dbReference>
<protein>
    <recommendedName>
        <fullName evidence="3 4">N-succinylarginine dihydrolase</fullName>
        <ecNumber evidence="3 4">3.5.3.23</ecNumber>
    </recommendedName>
</protein>
<comment type="catalytic activity">
    <reaction evidence="3">
        <text>N(2)-succinyl-L-arginine + 2 H2O + 2 H(+) = N(2)-succinyl-L-ornithine + 2 NH4(+) + CO2</text>
        <dbReference type="Rhea" id="RHEA:19533"/>
        <dbReference type="ChEBI" id="CHEBI:15377"/>
        <dbReference type="ChEBI" id="CHEBI:15378"/>
        <dbReference type="ChEBI" id="CHEBI:16526"/>
        <dbReference type="ChEBI" id="CHEBI:28938"/>
        <dbReference type="ChEBI" id="CHEBI:58241"/>
        <dbReference type="ChEBI" id="CHEBI:58514"/>
        <dbReference type="EC" id="3.5.3.23"/>
    </reaction>
</comment>
<feature type="binding site" evidence="3">
    <location>
        <position position="253"/>
    </location>
    <ligand>
        <name>substrate</name>
    </ligand>
</feature>
<comment type="subunit">
    <text evidence="3">Homodimer.</text>
</comment>
<feature type="binding site" evidence="3">
    <location>
        <begin position="140"/>
        <end position="141"/>
    </location>
    <ligand>
        <name>substrate</name>
    </ligand>
</feature>
<dbReference type="EMBL" id="AP010873">
    <property type="protein sequence ID" value="BAH83495.1"/>
    <property type="molecule type" value="Genomic_DNA"/>
</dbReference>
<sequence>MNGISNIEVNFDGLVGPTHHYAGLSIDNNASFNNRYKLSNPRKAALQGLEKMKFLFDRGFFQGVFPPQLRPNIFALRKLGFSGTEKQILNSVANTSIDLLSAFTSASSMWLANAATISPSNDSLDRKVHFTVANLNNYLHRSQEHLFNAMILKKIFHNEKFFSHHSALIQQKSFSDEGSANHMRISWDEINQGIQIFVYGNSVFNHLKSKDFNYRQTLEASTAISRLHQLDPNYTLFFKQNPFAIKHGVFHNDVIAVSNKNLLFYHEYAFTNQNENIDKIISKSYKLNLPFIAIEVLEKDVKLSEAISSYLFNSQILSKNNGKMIILVPDECYYIENIWNYLNKIIANDLYPIDEIQTINLHESMCNGGGPACLRLKVMLNQEQFKSINANFLLNDLLYEKLKKWINKYYRDQLCINDLIDVQLLTEVYQALDELTQILKIGSIYKFQSI</sequence>
<dbReference type="NCBIfam" id="NF009789">
    <property type="entry name" value="PRK13281.1"/>
    <property type="match status" value="1"/>
</dbReference>
<proteinExistence type="inferred from homology"/>
<dbReference type="HAMAP" id="MF_01172">
    <property type="entry name" value="AstB"/>
    <property type="match status" value="1"/>
</dbReference>
<dbReference type="KEGG" id="icp:BAH83495.1"/>
<comment type="similarity">
    <text evidence="3">Belongs to the succinylarginine dihydrolase family.</text>
</comment>
<dbReference type="PANTHER" id="PTHR30420:SF2">
    <property type="entry name" value="N-SUCCINYLARGININE DIHYDROLASE"/>
    <property type="match status" value="1"/>
</dbReference>
<organism evidence="5 6">
    <name type="scientific">Candidatus Ishikawaella capsulata Mpkobe</name>
    <dbReference type="NCBI Taxonomy" id="476281"/>
    <lineage>
        <taxon>Bacteria</taxon>
        <taxon>Pseudomonadati</taxon>
        <taxon>Pseudomonadota</taxon>
        <taxon>Gammaproteobacteria</taxon>
        <taxon>Enterobacterales</taxon>
        <taxon>Enterobacteriaceae</taxon>
        <taxon>Candidatus Ishikawella</taxon>
    </lineage>
</organism>
<dbReference type="HOGENOM" id="CLU_053835_0_0_6"/>
<dbReference type="AlphaFoldDB" id="C5WDT9"/>
<feature type="binding site" evidence="3">
    <location>
        <begin position="22"/>
        <end position="31"/>
    </location>
    <ligand>
        <name>substrate</name>
    </ligand>
</feature>
<geneLocation type="plasmid" evidence="6">
    <name>pAst DNA</name>
</geneLocation>
<feature type="active site" description="Nucleophile" evidence="3">
    <location>
        <position position="373"/>
    </location>
</feature>
<comment type="pathway">
    <text evidence="3">Amino-acid degradation; L-arginine degradation via AST pathway; L-glutamate and succinate from L-arginine: step 2/5.</text>
</comment>
<dbReference type="SUPFAM" id="SSF55909">
    <property type="entry name" value="Pentein"/>
    <property type="match status" value="1"/>
</dbReference>
<evidence type="ECO:0000256" key="2">
    <source>
        <dbReference type="ARBA" id="ARBA00022801"/>
    </source>
</evidence>
<keyword evidence="1 3" id="KW-0056">Arginine metabolism</keyword>
<dbReference type="PANTHER" id="PTHR30420">
    <property type="entry name" value="N-SUCCINYLARGININE DIHYDROLASE"/>
    <property type="match status" value="1"/>
</dbReference>
<keyword evidence="2 3" id="KW-0378">Hydrolase</keyword>
<dbReference type="Proteomes" id="UP000061704">
    <property type="component" value="Plasmid pAst"/>
</dbReference>
<evidence type="ECO:0000256" key="4">
    <source>
        <dbReference type="NCBIfam" id="TIGR03241"/>
    </source>
</evidence>
<dbReference type="GO" id="GO:0009015">
    <property type="term" value="F:N-succinylarginine dihydrolase activity"/>
    <property type="evidence" value="ECO:0007669"/>
    <property type="project" value="UniProtKB-UniRule"/>
</dbReference>
<feature type="active site" evidence="3">
    <location>
        <position position="251"/>
    </location>
</feature>
<name>C5WDT9_9ENTR</name>
<accession>C5WDT9</accession>
<evidence type="ECO:0000256" key="1">
    <source>
        <dbReference type="ARBA" id="ARBA00022503"/>
    </source>
</evidence>
<feature type="binding site" evidence="3">
    <location>
        <position position="215"/>
    </location>
    <ligand>
        <name>substrate</name>
    </ligand>
</feature>
<keyword evidence="6" id="KW-1185">Reference proteome</keyword>
<reference evidence="5 6" key="1">
    <citation type="journal article" date="2011" name="Genome Biol. Evol.">
        <title>Reductive evolution of bacterial genome in insect gut environment.</title>
        <authorList>
            <person name="Nikoh N."/>
            <person name="Hosokawa T."/>
            <person name="Ohshima K."/>
            <person name="Hattori M."/>
            <person name="Fukatsu T."/>
        </authorList>
    </citation>
    <scope>NUCLEOTIDE SEQUENCE [LARGE SCALE GENOMIC DNA]</scope>
    <source>
        <strain evidence="5 6">Mpkobe</strain>
        <plasmid evidence="6">pAst DNA</plasmid>
    </source>
</reference>
<dbReference type="GO" id="GO:0019545">
    <property type="term" value="P:L-arginine catabolic process to succinate"/>
    <property type="evidence" value="ECO:0007669"/>
    <property type="project" value="UniProtKB-UniRule"/>
</dbReference>
<dbReference type="NCBIfam" id="TIGR03241">
    <property type="entry name" value="arg_catab_astB"/>
    <property type="match status" value="1"/>
</dbReference>
<gene>
    <name evidence="3 5" type="primary">astB</name>
</gene>
<keyword evidence="5" id="KW-0614">Plasmid</keyword>
<dbReference type="Pfam" id="PF04996">
    <property type="entry name" value="AstB"/>
    <property type="match status" value="1"/>
</dbReference>
<evidence type="ECO:0000313" key="6">
    <source>
        <dbReference type="Proteomes" id="UP000061704"/>
    </source>
</evidence>
<evidence type="ECO:0000256" key="3">
    <source>
        <dbReference type="HAMAP-Rule" id="MF_01172"/>
    </source>
</evidence>
<feature type="binding site" evidence="3">
    <location>
        <position position="367"/>
    </location>
    <ligand>
        <name>substrate</name>
    </ligand>
</feature>
<dbReference type="EC" id="3.5.3.23" evidence="3 4"/>